<keyword evidence="2" id="KW-1185">Reference proteome</keyword>
<name>A0ACB8CUV1_DERSI</name>
<dbReference type="Proteomes" id="UP000821865">
    <property type="component" value="Chromosome 4"/>
</dbReference>
<comment type="caution">
    <text evidence="1">The sequence shown here is derived from an EMBL/GenBank/DDBJ whole genome shotgun (WGS) entry which is preliminary data.</text>
</comment>
<reference evidence="1" key="1">
    <citation type="submission" date="2020-05" db="EMBL/GenBank/DDBJ databases">
        <title>Large-scale comparative analyses of tick genomes elucidate their genetic diversity and vector capacities.</title>
        <authorList>
            <person name="Jia N."/>
            <person name="Wang J."/>
            <person name="Shi W."/>
            <person name="Du L."/>
            <person name="Sun Y."/>
            <person name="Zhan W."/>
            <person name="Jiang J."/>
            <person name="Wang Q."/>
            <person name="Zhang B."/>
            <person name="Ji P."/>
            <person name="Sakyi L.B."/>
            <person name="Cui X."/>
            <person name="Yuan T."/>
            <person name="Jiang B."/>
            <person name="Yang W."/>
            <person name="Lam T.T.-Y."/>
            <person name="Chang Q."/>
            <person name="Ding S."/>
            <person name="Wang X."/>
            <person name="Zhu J."/>
            <person name="Ruan X."/>
            <person name="Zhao L."/>
            <person name="Wei J."/>
            <person name="Que T."/>
            <person name="Du C."/>
            <person name="Cheng J."/>
            <person name="Dai P."/>
            <person name="Han X."/>
            <person name="Huang E."/>
            <person name="Gao Y."/>
            <person name="Liu J."/>
            <person name="Shao H."/>
            <person name="Ye R."/>
            <person name="Li L."/>
            <person name="Wei W."/>
            <person name="Wang X."/>
            <person name="Wang C."/>
            <person name="Yang T."/>
            <person name="Huo Q."/>
            <person name="Li W."/>
            <person name="Guo W."/>
            <person name="Chen H."/>
            <person name="Zhou L."/>
            <person name="Ni X."/>
            <person name="Tian J."/>
            <person name="Zhou Y."/>
            <person name="Sheng Y."/>
            <person name="Liu T."/>
            <person name="Pan Y."/>
            <person name="Xia L."/>
            <person name="Li J."/>
            <person name="Zhao F."/>
            <person name="Cao W."/>
        </authorList>
    </citation>
    <scope>NUCLEOTIDE SEQUENCE</scope>
    <source>
        <strain evidence="1">Dsil-2018</strain>
    </source>
</reference>
<dbReference type="EMBL" id="CM023473">
    <property type="protein sequence ID" value="KAH7952931.1"/>
    <property type="molecule type" value="Genomic_DNA"/>
</dbReference>
<sequence length="141" mass="15814">MLIDAARGREFLADGLNAALSVHAADFDLSRLSTHFLLFPSILSNVESLSIESTSKTLQAKSEPIYELLDQVVKYMQLLFCTCICSFGKTLLQRFTPNENLCAKPHLTLHVHKERTATHNLEDVTKEFVTRTAERTATFGL</sequence>
<evidence type="ECO:0000313" key="2">
    <source>
        <dbReference type="Proteomes" id="UP000821865"/>
    </source>
</evidence>
<gene>
    <name evidence="1" type="ORF">HPB49_002675</name>
</gene>
<evidence type="ECO:0000313" key="1">
    <source>
        <dbReference type="EMBL" id="KAH7952931.1"/>
    </source>
</evidence>
<organism evidence="1 2">
    <name type="scientific">Dermacentor silvarum</name>
    <name type="common">Tick</name>
    <dbReference type="NCBI Taxonomy" id="543639"/>
    <lineage>
        <taxon>Eukaryota</taxon>
        <taxon>Metazoa</taxon>
        <taxon>Ecdysozoa</taxon>
        <taxon>Arthropoda</taxon>
        <taxon>Chelicerata</taxon>
        <taxon>Arachnida</taxon>
        <taxon>Acari</taxon>
        <taxon>Parasitiformes</taxon>
        <taxon>Ixodida</taxon>
        <taxon>Ixodoidea</taxon>
        <taxon>Ixodidae</taxon>
        <taxon>Rhipicephalinae</taxon>
        <taxon>Dermacentor</taxon>
    </lineage>
</organism>
<protein>
    <submittedName>
        <fullName evidence="1">Uncharacterized protein</fullName>
    </submittedName>
</protein>
<accession>A0ACB8CUV1</accession>
<proteinExistence type="predicted"/>